<dbReference type="EMBL" id="DYVF01000019">
    <property type="protein sequence ID" value="HJG30203.1"/>
    <property type="molecule type" value="Genomic_DNA"/>
</dbReference>
<gene>
    <name evidence="2" type="ORF">K8U80_02275</name>
</gene>
<reference evidence="2" key="1">
    <citation type="journal article" date="2021" name="PeerJ">
        <title>Extensive microbial diversity within the chicken gut microbiome revealed by metagenomics and culture.</title>
        <authorList>
            <person name="Gilroy R."/>
            <person name="Ravi A."/>
            <person name="Getino M."/>
            <person name="Pursley I."/>
            <person name="Horton D.L."/>
            <person name="Alikhan N.F."/>
            <person name="Baker D."/>
            <person name="Gharbi K."/>
            <person name="Hall N."/>
            <person name="Watson M."/>
            <person name="Adriaenssens E.M."/>
            <person name="Foster-Nyarko E."/>
            <person name="Jarju S."/>
            <person name="Secka A."/>
            <person name="Antonio M."/>
            <person name="Oren A."/>
            <person name="Chaudhuri R.R."/>
            <person name="La Ragione R."/>
            <person name="Hildebrand F."/>
            <person name="Pallen M.J."/>
        </authorList>
    </citation>
    <scope>NUCLEOTIDE SEQUENCE</scope>
    <source>
        <strain evidence="2">ChiGjej2B2-7701</strain>
    </source>
</reference>
<feature type="region of interest" description="Disordered" evidence="1">
    <location>
        <begin position="1"/>
        <end position="49"/>
    </location>
</feature>
<reference evidence="2" key="2">
    <citation type="submission" date="2021-09" db="EMBL/GenBank/DDBJ databases">
        <authorList>
            <person name="Gilroy R."/>
        </authorList>
    </citation>
    <scope>NUCLEOTIDE SEQUENCE</scope>
    <source>
        <strain evidence="2">ChiGjej2B2-7701</strain>
    </source>
</reference>
<evidence type="ECO:0000313" key="3">
    <source>
        <dbReference type="Proteomes" id="UP000746751"/>
    </source>
</evidence>
<sequence length="146" mass="16872">MPDISDTKRVPSPWGDLEFTPVEDAGRTPSLERGDGRPQRRADGRPRASRAAQFMPFAALTGYYDLVREQERIVEPRHELTEEEAEELSRTIMQVRRGDLVRITYYDRGGYKTRAGVVNAIEPERRRLRLGTDTIPFDDIWKLLRA</sequence>
<protein>
    <submittedName>
        <fullName evidence="2">YolD-like family protein</fullName>
    </submittedName>
</protein>
<feature type="compositionally biased region" description="Basic and acidic residues" evidence="1">
    <location>
        <begin position="24"/>
        <end position="46"/>
    </location>
</feature>
<comment type="caution">
    <text evidence="2">The sequence shown here is derived from an EMBL/GenBank/DDBJ whole genome shotgun (WGS) entry which is preliminary data.</text>
</comment>
<accession>A0A921IQR2</accession>
<proteinExistence type="predicted"/>
<name>A0A921IQR2_9ACTN</name>
<evidence type="ECO:0000313" key="2">
    <source>
        <dbReference type="EMBL" id="HJG30203.1"/>
    </source>
</evidence>
<dbReference type="InterPro" id="IPR014962">
    <property type="entry name" value="YolD"/>
</dbReference>
<organism evidence="2 3">
    <name type="scientific">Collinsella ihumii</name>
    <dbReference type="NCBI Taxonomy" id="1720204"/>
    <lineage>
        <taxon>Bacteria</taxon>
        <taxon>Bacillati</taxon>
        <taxon>Actinomycetota</taxon>
        <taxon>Coriobacteriia</taxon>
        <taxon>Coriobacteriales</taxon>
        <taxon>Coriobacteriaceae</taxon>
        <taxon>Collinsella</taxon>
    </lineage>
</organism>
<dbReference type="AlphaFoldDB" id="A0A921IQR2"/>
<evidence type="ECO:0000256" key="1">
    <source>
        <dbReference type="SAM" id="MobiDB-lite"/>
    </source>
</evidence>
<dbReference type="Pfam" id="PF08863">
    <property type="entry name" value="YolD"/>
    <property type="match status" value="1"/>
</dbReference>
<dbReference type="Proteomes" id="UP000746751">
    <property type="component" value="Unassembled WGS sequence"/>
</dbReference>